<dbReference type="InterPro" id="IPR003780">
    <property type="entry name" value="COX15/CtaA_fam"/>
</dbReference>
<comment type="subcellular location">
    <subcellularLocation>
        <location evidence="2">Membrane</location>
        <topology evidence="2">Multi-pass membrane protein</topology>
    </subcellularLocation>
</comment>
<feature type="transmembrane region" description="Helical" evidence="12">
    <location>
        <begin position="84"/>
        <end position="104"/>
    </location>
</feature>
<name>I7IH71_BABMR</name>
<feature type="transmembrane region" description="Helical" evidence="12">
    <location>
        <begin position="376"/>
        <end position="396"/>
    </location>
</feature>
<dbReference type="EMBL" id="LN871599">
    <property type="protein sequence ID" value="CCF75302.2"/>
    <property type="molecule type" value="Genomic_DNA"/>
</dbReference>
<dbReference type="GeneID" id="24425747"/>
<feature type="transmembrane region" description="Helical" evidence="12">
    <location>
        <begin position="402"/>
        <end position="422"/>
    </location>
</feature>
<evidence type="ECO:0000256" key="4">
    <source>
        <dbReference type="ARBA" id="ARBA00022723"/>
    </source>
</evidence>
<keyword evidence="9 12" id="KW-0472">Membrane</keyword>
<dbReference type="InterPro" id="IPR023754">
    <property type="entry name" value="HemeA_Synthase_type2"/>
</dbReference>
<dbReference type="GO" id="GO:0006784">
    <property type="term" value="P:heme A biosynthetic process"/>
    <property type="evidence" value="ECO:0007669"/>
    <property type="project" value="InterPro"/>
</dbReference>
<evidence type="ECO:0000256" key="6">
    <source>
        <dbReference type="ARBA" id="ARBA00023002"/>
    </source>
</evidence>
<evidence type="ECO:0000256" key="7">
    <source>
        <dbReference type="ARBA" id="ARBA00023004"/>
    </source>
</evidence>
<evidence type="ECO:0000256" key="10">
    <source>
        <dbReference type="ARBA" id="ARBA00044501"/>
    </source>
</evidence>
<keyword evidence="7" id="KW-0408">Iron</keyword>
<evidence type="ECO:0000256" key="9">
    <source>
        <dbReference type="ARBA" id="ARBA00023136"/>
    </source>
</evidence>
<feature type="transmembrane region" description="Helical" evidence="12">
    <location>
        <begin position="168"/>
        <end position="186"/>
    </location>
</feature>
<proteinExistence type="predicted"/>
<dbReference type="AlphaFoldDB" id="I7IH71"/>
<dbReference type="RefSeq" id="XP_021337169.1">
    <property type="nucleotide sequence ID" value="XM_021482394.1"/>
</dbReference>
<feature type="transmembrane region" description="Helical" evidence="12">
    <location>
        <begin position="278"/>
        <end position="301"/>
    </location>
</feature>
<feature type="transmembrane region" description="Helical" evidence="12">
    <location>
        <begin position="347"/>
        <end position="364"/>
    </location>
</feature>
<dbReference type="Pfam" id="PF02628">
    <property type="entry name" value="COX15-CtaA"/>
    <property type="match status" value="1"/>
</dbReference>
<keyword evidence="14" id="KW-1185">Reference proteome</keyword>
<reference evidence="13 14" key="2">
    <citation type="journal article" date="2013" name="PLoS ONE">
        <title>Whole genome mapping and re-organization of the nuclear and mitochondrial genomes of Babesia microti isolates.</title>
        <authorList>
            <person name="Cornillot E."/>
            <person name="Dassouli A."/>
            <person name="Garg A."/>
            <person name="Pachikara N."/>
            <person name="Randazzo S."/>
            <person name="Depoix D."/>
            <person name="Carcy B."/>
            <person name="Delbecq S."/>
            <person name="Frutos R."/>
            <person name="Silva J.C."/>
            <person name="Sutton R."/>
            <person name="Krause P.J."/>
            <person name="Mamoun C.B."/>
        </authorList>
    </citation>
    <scope>NUCLEOTIDE SEQUENCE [LARGE SCALE GENOMIC DNA]</scope>
    <source>
        <strain evidence="13 14">RI</strain>
    </source>
</reference>
<evidence type="ECO:0000313" key="14">
    <source>
        <dbReference type="Proteomes" id="UP000002899"/>
    </source>
</evidence>
<dbReference type="PANTHER" id="PTHR23289">
    <property type="entry name" value="CYTOCHROME C OXIDASE ASSEMBLY PROTEIN COX15"/>
    <property type="match status" value="1"/>
</dbReference>
<keyword evidence="5 12" id="KW-1133">Transmembrane helix</keyword>
<comment type="catalytic activity">
    <reaction evidence="11">
        <text>Fe(II)-heme o + 2 A + H2O = Fe(II)-heme a + 2 AH2</text>
        <dbReference type="Rhea" id="RHEA:63388"/>
        <dbReference type="ChEBI" id="CHEBI:13193"/>
        <dbReference type="ChEBI" id="CHEBI:15377"/>
        <dbReference type="ChEBI" id="CHEBI:17499"/>
        <dbReference type="ChEBI" id="CHEBI:60530"/>
        <dbReference type="ChEBI" id="CHEBI:61715"/>
        <dbReference type="EC" id="1.17.99.9"/>
    </reaction>
    <physiologicalReaction direction="left-to-right" evidence="11">
        <dbReference type="Rhea" id="RHEA:63389"/>
    </physiologicalReaction>
</comment>
<evidence type="ECO:0000313" key="13">
    <source>
        <dbReference type="EMBL" id="CCF75302.2"/>
    </source>
</evidence>
<evidence type="ECO:0000256" key="12">
    <source>
        <dbReference type="SAM" id="Phobius"/>
    </source>
</evidence>
<keyword evidence="4" id="KW-0479">Metal-binding</keyword>
<accession>I7IH71</accession>
<feature type="transmembrane region" description="Helical" evidence="12">
    <location>
        <begin position="236"/>
        <end position="258"/>
    </location>
</feature>
<evidence type="ECO:0000256" key="11">
    <source>
        <dbReference type="ARBA" id="ARBA00048044"/>
    </source>
</evidence>
<dbReference type="OrthoDB" id="1726137at2759"/>
<gene>
    <name evidence="13" type="ORF">BmR1_04g05520</name>
</gene>
<dbReference type="PANTHER" id="PTHR23289:SF2">
    <property type="entry name" value="CYTOCHROME C OXIDASE ASSEMBLY PROTEIN COX15 HOMOLOG"/>
    <property type="match status" value="1"/>
</dbReference>
<dbReference type="GO" id="GO:0120547">
    <property type="term" value="F:heme A synthase activity"/>
    <property type="evidence" value="ECO:0007669"/>
    <property type="project" value="UniProtKB-EC"/>
</dbReference>
<reference evidence="13 14" key="1">
    <citation type="journal article" date="2012" name="Nucleic Acids Res.">
        <title>Sequencing of the smallest Apicomplexan genome from the human pathogen Babesia microti.</title>
        <authorList>
            <person name="Cornillot E."/>
            <person name="Hadj-Kaddour K."/>
            <person name="Dassouli A."/>
            <person name="Noel B."/>
            <person name="Ranwez V."/>
            <person name="Vacherie B."/>
            <person name="Augagneur Y."/>
            <person name="Bres V."/>
            <person name="Duclos A."/>
            <person name="Randazzo S."/>
            <person name="Carcy B."/>
            <person name="Debierre-Grockiego F."/>
            <person name="Delbecq S."/>
            <person name="Moubri-Menage K."/>
            <person name="Shams-Eldin H."/>
            <person name="Usmani-Brown S."/>
            <person name="Bringaud F."/>
            <person name="Wincker P."/>
            <person name="Vivares C.P."/>
            <person name="Schwarz R.T."/>
            <person name="Schetters T.P."/>
            <person name="Krause P.J."/>
            <person name="Gorenflot A."/>
            <person name="Berry V."/>
            <person name="Barbe V."/>
            <person name="Ben Mamoun C."/>
        </authorList>
    </citation>
    <scope>NUCLEOTIDE SEQUENCE [LARGE SCALE GENOMIC DNA]</scope>
    <source>
        <strain evidence="13 14">RI</strain>
    </source>
</reference>
<dbReference type="VEuPathDB" id="PiroplasmaDB:BmR1_04g05520"/>
<dbReference type="GO" id="GO:0046872">
    <property type="term" value="F:metal ion binding"/>
    <property type="evidence" value="ECO:0007669"/>
    <property type="project" value="UniProtKB-KW"/>
</dbReference>
<comment type="pathway">
    <text evidence="10">Porphyrin-containing compound metabolism; heme A biosynthesis; heme A from heme O: step 1/1.</text>
</comment>
<reference evidence="13 14" key="3">
    <citation type="journal article" date="2016" name="Sci. Rep.">
        <title>Genome-wide diversity and gene expression profiling of Babesia microti isolates identify polymorphic genes that mediate host-pathogen interactions.</title>
        <authorList>
            <person name="Silva J.C."/>
            <person name="Cornillot E."/>
            <person name="McCracken C."/>
            <person name="Usmani-Brown S."/>
            <person name="Dwivedi A."/>
            <person name="Ifeonu O.O."/>
            <person name="Crabtree J."/>
            <person name="Gotia H.T."/>
            <person name="Virji A.Z."/>
            <person name="Reynes C."/>
            <person name="Colinge J."/>
            <person name="Kumar V."/>
            <person name="Lawres L."/>
            <person name="Pazzi J.E."/>
            <person name="Pablo J.V."/>
            <person name="Hung C."/>
            <person name="Brancato J."/>
            <person name="Kumari P."/>
            <person name="Orvis J."/>
            <person name="Tretina K."/>
            <person name="Chibucos M."/>
            <person name="Ott S."/>
            <person name="Sadzewicz L."/>
            <person name="Sengamalay N."/>
            <person name="Shetty A.C."/>
            <person name="Su Q."/>
            <person name="Tallon L."/>
            <person name="Fraser C.M."/>
            <person name="Frutos R."/>
            <person name="Molina D.M."/>
            <person name="Krause P.J."/>
            <person name="Ben Mamoun C."/>
        </authorList>
    </citation>
    <scope>NUCLEOTIDE SEQUENCE [LARGE SCALE GENOMIC DNA]</scope>
    <source>
        <strain evidence="13 14">RI</strain>
    </source>
</reference>
<dbReference type="GO" id="GO:0005743">
    <property type="term" value="C:mitochondrial inner membrane"/>
    <property type="evidence" value="ECO:0007669"/>
    <property type="project" value="TreeGrafter"/>
</dbReference>
<dbReference type="Proteomes" id="UP000002899">
    <property type="component" value="Chromosome IV"/>
</dbReference>
<evidence type="ECO:0000256" key="8">
    <source>
        <dbReference type="ARBA" id="ARBA00023133"/>
    </source>
</evidence>
<protein>
    <submittedName>
        <fullName evidence="13">Cytochrome c oxidase subunit XV assembly protein</fullName>
    </submittedName>
</protein>
<evidence type="ECO:0000256" key="1">
    <source>
        <dbReference type="ARBA" id="ARBA00001970"/>
    </source>
</evidence>
<keyword evidence="8" id="KW-0350">Heme biosynthesis</keyword>
<evidence type="ECO:0000256" key="2">
    <source>
        <dbReference type="ARBA" id="ARBA00004141"/>
    </source>
</evidence>
<feature type="transmembrane region" description="Helical" evidence="12">
    <location>
        <begin position="198"/>
        <end position="216"/>
    </location>
</feature>
<sequence length="425" mass="47353">MTTIRASSLFFKNARNLNCIFINCIGQKCVFTPYHFRNLRNQLLSSSLTNISVPATVNACRLYTNTSVNPLRNVFVSSQFDKPIAFWLMGCSSLTLAIMLLGSYTRLTESGLSMTEWSPLGSGLPKTDEEWLNEFDKYKSTPEYRTVHTNISIDDFKGIYFIEWMHRLVARLTGLIYLGGFAYFTYVKAIKPPLKKSLLAIALLGASQALIGMVMVNSGLKEPKDEQIVRVSPLILSFHFLNALGIYSLCFLNALSLLKPNSAVDTANKLKDLDNLKLIKKLTYLLSGVTLVTLFSGSIVAGNDAGFICNTWPKINEKFVPDEFTPLKTGLNGFMSDPVIIQFNHRSMAYLTSFSSLALAFATFKSKNLPPKIKKSVIYVLLSVLVQVIIGIDTLLRGVPVYMGVAHHLGALSVWTCLLHLLKRF</sequence>
<keyword evidence="6" id="KW-0560">Oxidoreductase</keyword>
<organism evidence="13 14">
    <name type="scientific">Babesia microti (strain RI)</name>
    <dbReference type="NCBI Taxonomy" id="1133968"/>
    <lineage>
        <taxon>Eukaryota</taxon>
        <taxon>Sar</taxon>
        <taxon>Alveolata</taxon>
        <taxon>Apicomplexa</taxon>
        <taxon>Aconoidasida</taxon>
        <taxon>Piroplasmida</taxon>
        <taxon>Babesiidae</taxon>
        <taxon>Babesia</taxon>
    </lineage>
</organism>
<evidence type="ECO:0000256" key="3">
    <source>
        <dbReference type="ARBA" id="ARBA00022692"/>
    </source>
</evidence>
<dbReference type="GO" id="GO:0016653">
    <property type="term" value="F:oxidoreductase activity, acting on NAD(P)H, heme protein as acceptor"/>
    <property type="evidence" value="ECO:0007669"/>
    <property type="project" value="TreeGrafter"/>
</dbReference>
<keyword evidence="3 12" id="KW-0812">Transmembrane</keyword>
<comment type="cofactor">
    <cofactor evidence="1">
        <name>heme b</name>
        <dbReference type="ChEBI" id="CHEBI:60344"/>
    </cofactor>
</comment>
<evidence type="ECO:0000256" key="5">
    <source>
        <dbReference type="ARBA" id="ARBA00022989"/>
    </source>
</evidence>
<dbReference type="KEGG" id="bmic:BmR1_04g05520"/>